<organism evidence="9 10">
    <name type="scientific">Coprobacter secundus subsp. similis</name>
    <dbReference type="NCBI Taxonomy" id="2751153"/>
    <lineage>
        <taxon>Bacteria</taxon>
        <taxon>Pseudomonadati</taxon>
        <taxon>Bacteroidota</taxon>
        <taxon>Bacteroidia</taxon>
        <taxon>Bacteroidales</taxon>
        <taxon>Barnesiellaceae</taxon>
        <taxon>Coprobacter</taxon>
    </lineage>
</organism>
<dbReference type="PANTHER" id="PTHR30443:SF0">
    <property type="entry name" value="PHOSPHOETHANOLAMINE TRANSFERASE EPTA"/>
    <property type="match status" value="1"/>
</dbReference>
<dbReference type="PANTHER" id="PTHR30443">
    <property type="entry name" value="INNER MEMBRANE PROTEIN"/>
    <property type="match status" value="1"/>
</dbReference>
<dbReference type="SUPFAM" id="SSF53649">
    <property type="entry name" value="Alkaline phosphatase-like"/>
    <property type="match status" value="1"/>
</dbReference>
<evidence type="ECO:0000313" key="10">
    <source>
        <dbReference type="Proteomes" id="UP000594042"/>
    </source>
</evidence>
<feature type="transmembrane region" description="Helical" evidence="7">
    <location>
        <begin position="67"/>
        <end position="88"/>
    </location>
</feature>
<evidence type="ECO:0000256" key="3">
    <source>
        <dbReference type="ARBA" id="ARBA00022679"/>
    </source>
</evidence>
<dbReference type="Pfam" id="PF00884">
    <property type="entry name" value="Sulfatase"/>
    <property type="match status" value="1"/>
</dbReference>
<evidence type="ECO:0000256" key="5">
    <source>
        <dbReference type="ARBA" id="ARBA00022989"/>
    </source>
</evidence>
<keyword evidence="3" id="KW-0808">Transferase</keyword>
<dbReference type="GO" id="GO:0016776">
    <property type="term" value="F:phosphotransferase activity, phosphate group as acceptor"/>
    <property type="evidence" value="ECO:0007669"/>
    <property type="project" value="TreeGrafter"/>
</dbReference>
<keyword evidence="10" id="KW-1185">Reference proteome</keyword>
<dbReference type="InterPro" id="IPR040423">
    <property type="entry name" value="PEA_transferase"/>
</dbReference>
<dbReference type="InterPro" id="IPR058130">
    <property type="entry name" value="PEA_transf_C"/>
</dbReference>
<dbReference type="InterPro" id="IPR017850">
    <property type="entry name" value="Alkaline_phosphatase_core_sf"/>
</dbReference>
<protein>
    <submittedName>
        <fullName evidence="9">Membrane protein</fullName>
    </submittedName>
</protein>
<dbReference type="AlphaFoldDB" id="A0A7G1HZD0"/>
<dbReference type="InterPro" id="IPR000917">
    <property type="entry name" value="Sulfatase_N"/>
</dbReference>
<dbReference type="KEGG" id="copr:Cop2CBH44_21570"/>
<evidence type="ECO:0000259" key="8">
    <source>
        <dbReference type="Pfam" id="PF00884"/>
    </source>
</evidence>
<feature type="transmembrane region" description="Helical" evidence="7">
    <location>
        <begin position="155"/>
        <end position="173"/>
    </location>
</feature>
<feature type="transmembrane region" description="Helical" evidence="7">
    <location>
        <begin position="40"/>
        <end position="58"/>
    </location>
</feature>
<evidence type="ECO:0000256" key="1">
    <source>
        <dbReference type="ARBA" id="ARBA00004651"/>
    </source>
</evidence>
<feature type="transmembrane region" description="Helical" evidence="7">
    <location>
        <begin position="116"/>
        <end position="135"/>
    </location>
</feature>
<proteinExistence type="predicted"/>
<name>A0A7G1HZD0_9BACT</name>
<keyword evidence="5 7" id="KW-1133">Transmembrane helix</keyword>
<evidence type="ECO:0000313" key="9">
    <source>
        <dbReference type="EMBL" id="BCI63804.1"/>
    </source>
</evidence>
<comment type="subcellular location">
    <subcellularLocation>
        <location evidence="1">Cell membrane</location>
        <topology evidence="1">Multi-pass membrane protein</topology>
    </subcellularLocation>
</comment>
<feature type="transmembrane region" description="Helical" evidence="7">
    <location>
        <begin position="16"/>
        <end position="34"/>
    </location>
</feature>
<dbReference type="Proteomes" id="UP000594042">
    <property type="component" value="Chromosome"/>
</dbReference>
<keyword evidence="2" id="KW-1003">Cell membrane</keyword>
<evidence type="ECO:0000256" key="4">
    <source>
        <dbReference type="ARBA" id="ARBA00022692"/>
    </source>
</evidence>
<dbReference type="GO" id="GO:0005886">
    <property type="term" value="C:plasma membrane"/>
    <property type="evidence" value="ECO:0007669"/>
    <property type="project" value="UniProtKB-SubCell"/>
</dbReference>
<dbReference type="Gene3D" id="3.40.720.10">
    <property type="entry name" value="Alkaline Phosphatase, subunit A"/>
    <property type="match status" value="1"/>
</dbReference>
<evidence type="ECO:0000256" key="6">
    <source>
        <dbReference type="ARBA" id="ARBA00023136"/>
    </source>
</evidence>
<sequence>MKLFNYIKEHYVKQKTIFFLFIGVLLIPNLFLFFTEPASLLARFCNIIIPLSIYWLLLSSSPKPGKIIWLLFPLLFLGAFQLVLLYLFEESIIAVDMFLNLSTTNSSEALELLGNLWPAIIGVLVLYVPTLFIGILSIMKKEKLSSVFLYHQRKFALYILGIGLIFIGITYFTDKSFRIKNDIYPANVGYNIALALQRNAFTRNYEKSSEGFLFYSLPEHINHKKKEIYVMVIGETSRAANWQLYGYNRNTNPKLSTVENLIHFSDVLTQSNTTHKSVPMLLSNASALHYDCIYQEKSIITAFKEAGFHTAFFSNQRPNHSFIDFFGKEADRHIFIKELVDDPDYNPSDNILLELLENEIRKGYQKLFIVLHTYGSHFNYQERYPLSAAYFLPDNISGAQIDNRQQMINAYDNTIRYTDNFLYQIIILLSQDDTHSAMIYASDHGEDIFDDKRKLFLHASPVPSYYQLHIPLILWMSNSYKESFPICYETANKNKDKAISSRNVFHTILSLGGIHTPYRNDSLSIVSPLFVETKRYYLNDHNQPKPFDDIGLKKEDFMMFKKAGIKY</sequence>
<reference evidence="10" key="1">
    <citation type="submission" date="2020-07" db="EMBL/GenBank/DDBJ databases">
        <title>Complete genome sequencing of Coprobacter sp. strain 2CBH44.</title>
        <authorList>
            <person name="Sakamoto M."/>
            <person name="Murakami T."/>
            <person name="Mori H."/>
        </authorList>
    </citation>
    <scope>NUCLEOTIDE SEQUENCE [LARGE SCALE GENOMIC DNA]</scope>
    <source>
        <strain evidence="10">2CBH44</strain>
    </source>
</reference>
<feature type="domain" description="Sulfatase N-terminal" evidence="8">
    <location>
        <begin position="229"/>
        <end position="514"/>
    </location>
</feature>
<accession>A0A7G1HZD0</accession>
<evidence type="ECO:0000256" key="7">
    <source>
        <dbReference type="SAM" id="Phobius"/>
    </source>
</evidence>
<keyword evidence="4 7" id="KW-0812">Transmembrane</keyword>
<dbReference type="EMBL" id="AP023322">
    <property type="protein sequence ID" value="BCI63804.1"/>
    <property type="molecule type" value="Genomic_DNA"/>
</dbReference>
<dbReference type="RefSeq" id="WP_021929820.1">
    <property type="nucleotide sequence ID" value="NZ_AP023322.1"/>
</dbReference>
<gene>
    <name evidence="9" type="ORF">Cop2CBH44_21570</name>
</gene>
<dbReference type="GO" id="GO:0009244">
    <property type="term" value="P:lipopolysaccharide core region biosynthetic process"/>
    <property type="evidence" value="ECO:0007669"/>
    <property type="project" value="TreeGrafter"/>
</dbReference>
<keyword evidence="6 7" id="KW-0472">Membrane</keyword>
<dbReference type="CDD" id="cd16017">
    <property type="entry name" value="LptA"/>
    <property type="match status" value="1"/>
</dbReference>
<evidence type="ECO:0000256" key="2">
    <source>
        <dbReference type="ARBA" id="ARBA00022475"/>
    </source>
</evidence>